<dbReference type="Proteomes" id="UP000091979">
    <property type="component" value="Unassembled WGS sequence"/>
</dbReference>
<evidence type="ECO:0000256" key="2">
    <source>
        <dbReference type="ARBA" id="ARBA00022603"/>
    </source>
</evidence>
<dbReference type="Pfam" id="PF02353">
    <property type="entry name" value="CMAS"/>
    <property type="match status" value="1"/>
</dbReference>
<comment type="caution">
    <text evidence="7">The sequence shown here is derived from an EMBL/GenBank/DDBJ whole genome shotgun (WGS) entry which is preliminary data.</text>
</comment>
<evidence type="ECO:0000256" key="4">
    <source>
        <dbReference type="ARBA" id="ARBA00022691"/>
    </source>
</evidence>
<dbReference type="GO" id="GO:0032259">
    <property type="term" value="P:methylation"/>
    <property type="evidence" value="ECO:0007669"/>
    <property type="project" value="UniProtKB-KW"/>
</dbReference>
<dbReference type="NCBIfam" id="NF008686">
    <property type="entry name" value="PRK11705.1"/>
    <property type="match status" value="1"/>
</dbReference>
<sequence>MVAQHVEPVGDTEKEILDSLLQGTGVTVNGFNDWDPRFYSAEVVNRVLAKGNLGLGEAYMDRLWDVPKLDEFFYRLLKGGVDTRIKPVKLFWHATRFKLLNLETVKKAKRIGEFHYDLGNSFYQAMLDKYMAYSCGYWKDADSLEQAQEAKLDLICQKIGLERGMRVLDIGCGWGSFMRYAAEKYGVECVGLTVSSEQVKLGRELCKGLPVEFRLKDYRKETEKFDRIVSVGMCEHVGRKNYRTYMKQASCCLKEDGLFLLHTIGKRIRSSVPDPFIAKYIFPVGQVPALEWLTQAAEGLFVLEDLHNFGADYDKTLMAWNERFEAAWPQFKDELGDRFYRMWRYYLLSCAGAFRARDLQLWQIVFSKKGASGGYCSCR</sequence>
<dbReference type="CDD" id="cd02440">
    <property type="entry name" value="AdoMet_MTases"/>
    <property type="match status" value="1"/>
</dbReference>
<reference evidence="7 8" key="1">
    <citation type="submission" date="2015-01" db="EMBL/GenBank/DDBJ databases">
        <title>Desulfovibrio sp. JC271 draft genome sequence.</title>
        <authorList>
            <person name="Shivani Y."/>
            <person name="Subhash Y."/>
            <person name="Sasikala C."/>
            <person name="Ramana C.V."/>
        </authorList>
    </citation>
    <scope>NUCLEOTIDE SEQUENCE [LARGE SCALE GENOMIC DNA]</scope>
    <source>
        <strain evidence="7 8">JC271</strain>
    </source>
</reference>
<dbReference type="EC" id="2.1.1.79" evidence="7"/>
<dbReference type="InterPro" id="IPR050723">
    <property type="entry name" value="CFA/CMAS"/>
</dbReference>
<accession>A0A1B7XCC3</accession>
<evidence type="ECO:0000256" key="6">
    <source>
        <dbReference type="PIRSR" id="PIRSR003085-1"/>
    </source>
</evidence>
<comment type="similarity">
    <text evidence="1">Belongs to the CFA/CMAS family.</text>
</comment>
<keyword evidence="4" id="KW-0949">S-adenosyl-L-methionine</keyword>
<proteinExistence type="inferred from homology"/>
<dbReference type="GO" id="GO:0008825">
    <property type="term" value="F:cyclopropane-fatty-acyl-phospholipid synthase activity"/>
    <property type="evidence" value="ECO:0007669"/>
    <property type="project" value="UniProtKB-EC"/>
</dbReference>
<dbReference type="PATRIC" id="fig|1560234.3.peg.790"/>
<evidence type="ECO:0000256" key="5">
    <source>
        <dbReference type="ARBA" id="ARBA00023098"/>
    </source>
</evidence>
<dbReference type="AlphaFoldDB" id="A0A1B7XCC3"/>
<organism evidence="7 8">
    <name type="scientific">Halodesulfovibrio spirochaetisodalis</name>
    <dbReference type="NCBI Taxonomy" id="1560234"/>
    <lineage>
        <taxon>Bacteria</taxon>
        <taxon>Pseudomonadati</taxon>
        <taxon>Thermodesulfobacteriota</taxon>
        <taxon>Desulfovibrionia</taxon>
        <taxon>Desulfovibrionales</taxon>
        <taxon>Desulfovibrionaceae</taxon>
        <taxon>Halodesulfovibrio</taxon>
    </lineage>
</organism>
<gene>
    <name evidence="7" type="ORF">SP90_09785</name>
</gene>
<protein>
    <submittedName>
        <fullName evidence="7">Cyclopropane fatty acyl phospholipid synthase</fullName>
        <ecNumber evidence="7">2.1.1.79</ecNumber>
    </submittedName>
</protein>
<dbReference type="Gene3D" id="3.40.50.150">
    <property type="entry name" value="Vaccinia Virus protein VP39"/>
    <property type="match status" value="1"/>
</dbReference>
<dbReference type="InterPro" id="IPR003333">
    <property type="entry name" value="CMAS"/>
</dbReference>
<keyword evidence="3 7" id="KW-0808">Transferase</keyword>
<evidence type="ECO:0000313" key="7">
    <source>
        <dbReference type="EMBL" id="OBQ51517.1"/>
    </source>
</evidence>
<dbReference type="InterPro" id="IPR029063">
    <property type="entry name" value="SAM-dependent_MTases_sf"/>
</dbReference>
<dbReference type="PANTHER" id="PTHR43667:SF1">
    <property type="entry name" value="CYCLOPROPANE-FATTY-ACYL-PHOSPHOLIPID SYNTHASE"/>
    <property type="match status" value="1"/>
</dbReference>
<dbReference type="PANTHER" id="PTHR43667">
    <property type="entry name" value="CYCLOPROPANE-FATTY-ACYL-PHOSPHOLIPID SYNTHASE"/>
    <property type="match status" value="1"/>
</dbReference>
<evidence type="ECO:0000256" key="1">
    <source>
        <dbReference type="ARBA" id="ARBA00010815"/>
    </source>
</evidence>
<evidence type="ECO:0000313" key="8">
    <source>
        <dbReference type="Proteomes" id="UP000091979"/>
    </source>
</evidence>
<keyword evidence="8" id="KW-1185">Reference proteome</keyword>
<dbReference type="EMBL" id="JXMS01000015">
    <property type="protein sequence ID" value="OBQ51517.1"/>
    <property type="molecule type" value="Genomic_DNA"/>
</dbReference>
<dbReference type="STRING" id="1560234.SP90_09785"/>
<feature type="active site" evidence="6">
    <location>
        <position position="350"/>
    </location>
</feature>
<evidence type="ECO:0000256" key="3">
    <source>
        <dbReference type="ARBA" id="ARBA00022679"/>
    </source>
</evidence>
<dbReference type="SUPFAM" id="SSF53335">
    <property type="entry name" value="S-adenosyl-L-methionine-dependent methyltransferases"/>
    <property type="match status" value="1"/>
</dbReference>
<keyword evidence="5" id="KW-0443">Lipid metabolism</keyword>
<dbReference type="GO" id="GO:0008610">
    <property type="term" value="P:lipid biosynthetic process"/>
    <property type="evidence" value="ECO:0007669"/>
    <property type="project" value="InterPro"/>
</dbReference>
<name>A0A1B7XCC3_9BACT</name>
<dbReference type="PIRSF" id="PIRSF003085">
    <property type="entry name" value="CMAS"/>
    <property type="match status" value="1"/>
</dbReference>
<keyword evidence="2 7" id="KW-0489">Methyltransferase</keyword>